<dbReference type="Pfam" id="PF06743">
    <property type="entry name" value="FAST_1"/>
    <property type="match status" value="1"/>
</dbReference>
<feature type="domain" description="RAP" evidence="4">
    <location>
        <begin position="757"/>
        <end position="817"/>
    </location>
</feature>
<reference evidence="5" key="1">
    <citation type="submission" date="2021-01" db="EMBL/GenBank/DDBJ databases">
        <authorList>
            <person name="Zahm M."/>
            <person name="Roques C."/>
            <person name="Cabau C."/>
            <person name="Klopp C."/>
            <person name="Donnadieu C."/>
            <person name="Jouanno E."/>
            <person name="Lampietro C."/>
            <person name="Louis A."/>
            <person name="Herpin A."/>
            <person name="Echchiki A."/>
            <person name="Berthelot C."/>
            <person name="Parey E."/>
            <person name="Roest-Crollius H."/>
            <person name="Braasch I."/>
            <person name="Postlethwait J."/>
            <person name="Bobe J."/>
            <person name="Montfort J."/>
            <person name="Bouchez O."/>
            <person name="Begum T."/>
            <person name="Mejri S."/>
            <person name="Adams A."/>
            <person name="Chen W.-J."/>
            <person name="Guiguen Y."/>
        </authorList>
    </citation>
    <scope>NUCLEOTIDE SEQUENCE</scope>
    <source>
        <strain evidence="5">YG-15Mar2019-1</strain>
        <tissue evidence="5">Brain</tissue>
    </source>
</reference>
<dbReference type="InterPro" id="IPR010622">
    <property type="entry name" value="FAST_Leu-rich"/>
</dbReference>
<feature type="region of interest" description="Disordered" evidence="3">
    <location>
        <begin position="85"/>
        <end position="108"/>
    </location>
</feature>
<dbReference type="EMBL" id="JAFDVH010000006">
    <property type="protein sequence ID" value="KAG7476566.1"/>
    <property type="molecule type" value="Genomic_DNA"/>
</dbReference>
<gene>
    <name evidence="5" type="ORF">MATL_G00084340</name>
</gene>
<dbReference type="Pfam" id="PF08373">
    <property type="entry name" value="RAP"/>
    <property type="match status" value="1"/>
</dbReference>
<dbReference type="InterPro" id="IPR013579">
    <property type="entry name" value="FAST_2"/>
</dbReference>
<dbReference type="OrthoDB" id="10064757at2759"/>
<evidence type="ECO:0000256" key="3">
    <source>
        <dbReference type="SAM" id="MobiDB-lite"/>
    </source>
</evidence>
<evidence type="ECO:0000313" key="6">
    <source>
        <dbReference type="Proteomes" id="UP001046870"/>
    </source>
</evidence>
<dbReference type="GO" id="GO:0044528">
    <property type="term" value="P:regulation of mitochondrial mRNA stability"/>
    <property type="evidence" value="ECO:0007669"/>
    <property type="project" value="InterPro"/>
</dbReference>
<comment type="caution">
    <text evidence="5">The sequence shown here is derived from an EMBL/GenBank/DDBJ whole genome shotgun (WGS) entry which is preliminary data.</text>
</comment>
<dbReference type="InterPro" id="IPR050870">
    <property type="entry name" value="FAST_kinase"/>
</dbReference>
<keyword evidence="6" id="KW-1185">Reference proteome</keyword>
<keyword evidence="2" id="KW-0496">Mitochondrion</keyword>
<organism evidence="5 6">
    <name type="scientific">Megalops atlanticus</name>
    <name type="common">Tarpon</name>
    <name type="synonym">Clupea gigantea</name>
    <dbReference type="NCBI Taxonomy" id="7932"/>
    <lineage>
        <taxon>Eukaryota</taxon>
        <taxon>Metazoa</taxon>
        <taxon>Chordata</taxon>
        <taxon>Craniata</taxon>
        <taxon>Vertebrata</taxon>
        <taxon>Euteleostomi</taxon>
        <taxon>Actinopterygii</taxon>
        <taxon>Neopterygii</taxon>
        <taxon>Teleostei</taxon>
        <taxon>Elopiformes</taxon>
        <taxon>Megalopidae</taxon>
        <taxon>Megalops</taxon>
    </lineage>
</organism>
<dbReference type="AlphaFoldDB" id="A0A9D3Q4C9"/>
<name>A0A9D3Q4C9_MEGAT</name>
<dbReference type="GO" id="GO:0000963">
    <property type="term" value="P:mitochondrial RNA processing"/>
    <property type="evidence" value="ECO:0007669"/>
    <property type="project" value="TreeGrafter"/>
</dbReference>
<dbReference type="GO" id="GO:0035770">
    <property type="term" value="C:ribonucleoprotein granule"/>
    <property type="evidence" value="ECO:0007669"/>
    <property type="project" value="TreeGrafter"/>
</dbReference>
<evidence type="ECO:0000313" key="5">
    <source>
        <dbReference type="EMBL" id="KAG7476566.1"/>
    </source>
</evidence>
<evidence type="ECO:0000259" key="4">
    <source>
        <dbReference type="PROSITE" id="PS51286"/>
    </source>
</evidence>
<dbReference type="PANTHER" id="PTHR21228">
    <property type="entry name" value="FAST LEU-RICH DOMAIN-CONTAINING"/>
    <property type="match status" value="1"/>
</dbReference>
<accession>A0A9D3Q4C9</accession>
<dbReference type="SMART" id="SM00952">
    <property type="entry name" value="RAP"/>
    <property type="match status" value="1"/>
</dbReference>
<sequence length="821" mass="90959">MTSHCERVETSTELCLRLMSARALCRVAALRLLPLPPRKEVQRAKFHHWDHEHHKEKEEEVQPGPRVEGYTVQYNPAAYQVRQGVAASKGADQEEELPPLTLAPPFRQQSNPYSVCTSRRLSSAKNTLLDLAFSRGGDSGKETAAPLSPAEDLSPSFNPRAFQKCRPEYGAVSHDLSQRPPTIPTEEAFLLLHKVKVLKGSLGPAEVAHFLSELGRLAPEQLPLARADTRFSMLLRYGVESLRRFSAAQLLEALRAFVLLGLPATHGVLGLYEAELVWRAGEMEPQQLLLAADLWRCLGRPVPQYLERLYGCAATWAWARLGPAELVQLIYLMGEGRHCPASLLLPLELQLLRHLDQLTAEEVGAVSLGLFKSQSGLSEGTVRRLVDRAREVVQEMSDYALVNVLKLLRFGHLDHLGLLGSLGEEIPRRAPRMGIQGLMHVALGCSALHYRDDRVLEAIADCLPSLAPQCRSKDAGKLLWAFGTLGFPPSQAPRLFPSLTQALRQREAEFKRFPEHLLTGLLGLAFAGLFPADLLTLALSPDFVSLAASSRQLELKKDLFTLDGSVGLELPGWTGPRVSRALAQEVTQQLWQFALQDVCRKPEVLEAEQLLQELLGGEGFVRKHMILPHTRSIDLEVRLDSAGHPLPLRSEPGQPSTILGGVSAPQQSWEGGHIGVTITEDLLAQLTNIKPVAVKPPAEPPHSPTLHRIPEREQEGAFLSGVDLTEGLMDTLRRPAGKPQSPKQPPPCSTSNGVLQLAVQVSNRNQYCYRTQQLLGLHALKRRQLALAGYRVVELPPWEWFPLLRRSRAEKLDYLRAKIFG</sequence>
<dbReference type="PANTHER" id="PTHR21228:SF70">
    <property type="entry name" value="FAST KINASE DOMAIN-CONTAINING PROTEIN 5, MITOCHONDRIAL"/>
    <property type="match status" value="1"/>
</dbReference>
<dbReference type="InterPro" id="IPR013584">
    <property type="entry name" value="RAP"/>
</dbReference>
<proteinExistence type="predicted"/>
<evidence type="ECO:0000256" key="2">
    <source>
        <dbReference type="ARBA" id="ARBA00023128"/>
    </source>
</evidence>
<comment type="subcellular location">
    <subcellularLocation>
        <location evidence="1">Mitochondrion</location>
    </subcellularLocation>
</comment>
<dbReference type="Proteomes" id="UP001046870">
    <property type="component" value="Chromosome 6"/>
</dbReference>
<feature type="region of interest" description="Disordered" evidence="3">
    <location>
        <begin position="732"/>
        <end position="751"/>
    </location>
</feature>
<dbReference type="PROSITE" id="PS51286">
    <property type="entry name" value="RAP"/>
    <property type="match status" value="1"/>
</dbReference>
<dbReference type="GO" id="GO:0005759">
    <property type="term" value="C:mitochondrial matrix"/>
    <property type="evidence" value="ECO:0007669"/>
    <property type="project" value="TreeGrafter"/>
</dbReference>
<evidence type="ECO:0000256" key="1">
    <source>
        <dbReference type="ARBA" id="ARBA00004173"/>
    </source>
</evidence>
<protein>
    <recommendedName>
        <fullName evidence="4">RAP domain-containing protein</fullName>
    </recommendedName>
</protein>
<dbReference type="GO" id="GO:0003723">
    <property type="term" value="F:RNA binding"/>
    <property type="evidence" value="ECO:0007669"/>
    <property type="project" value="TreeGrafter"/>
</dbReference>
<dbReference type="Pfam" id="PF08368">
    <property type="entry name" value="FAST_2"/>
    <property type="match status" value="1"/>
</dbReference>